<dbReference type="EMBL" id="CP081959">
    <property type="protein sequence ID" value="QZP39251.1"/>
    <property type="molecule type" value="Genomic_DNA"/>
</dbReference>
<dbReference type="AlphaFoldDB" id="A0A8T8WHC2"/>
<evidence type="ECO:0000313" key="3">
    <source>
        <dbReference type="Proteomes" id="UP000826254"/>
    </source>
</evidence>
<feature type="transmembrane region" description="Helical" evidence="1">
    <location>
        <begin position="92"/>
        <end position="114"/>
    </location>
</feature>
<keyword evidence="3" id="KW-1185">Reference proteome</keyword>
<evidence type="ECO:0000313" key="2">
    <source>
        <dbReference type="EMBL" id="QZP39251.1"/>
    </source>
</evidence>
<feature type="transmembrane region" description="Helical" evidence="1">
    <location>
        <begin position="126"/>
        <end position="145"/>
    </location>
</feature>
<dbReference type="Proteomes" id="UP000826254">
    <property type="component" value="Plasmid unnamed1"/>
</dbReference>
<accession>A0A8T8WHC2</accession>
<organism evidence="2 3">
    <name type="scientific">Halobaculum magnesiiphilum</name>
    <dbReference type="NCBI Taxonomy" id="1017351"/>
    <lineage>
        <taxon>Archaea</taxon>
        <taxon>Methanobacteriati</taxon>
        <taxon>Methanobacteriota</taxon>
        <taxon>Stenosarchaea group</taxon>
        <taxon>Halobacteria</taxon>
        <taxon>Halobacteriales</taxon>
        <taxon>Haloferacaceae</taxon>
        <taxon>Halobaculum</taxon>
    </lineage>
</organism>
<keyword evidence="1" id="KW-1133">Transmembrane helix</keyword>
<gene>
    <name evidence="2" type="ORF">K6T50_16485</name>
</gene>
<dbReference type="SUPFAM" id="SSF52402">
    <property type="entry name" value="Adenine nucleotide alpha hydrolases-like"/>
    <property type="match status" value="1"/>
</dbReference>
<keyword evidence="1" id="KW-0812">Transmembrane</keyword>
<feature type="transmembrane region" description="Helical" evidence="1">
    <location>
        <begin position="37"/>
        <end position="56"/>
    </location>
</feature>
<protein>
    <submittedName>
        <fullName evidence="2">HPP family protein</fullName>
    </submittedName>
</protein>
<name>A0A8T8WHC2_9EURY</name>
<reference evidence="2 3" key="1">
    <citation type="journal article" date="2021" name="Int. J. Syst. Evol. Microbiol.">
        <title>Halobaculum halophilum sp. nov. and Halobaculum salinum sp. nov., isolated from salt lake and saline soil.</title>
        <authorList>
            <person name="Cui H.L."/>
            <person name="Shi X.W."/>
            <person name="Yin X.M."/>
            <person name="Yang X.Y."/>
            <person name="Hou J."/>
            <person name="Zhu L."/>
        </authorList>
    </citation>
    <scope>NUCLEOTIDE SEQUENCE [LARGE SCALE GENOMIC DNA]</scope>
    <source>
        <strain evidence="2 3">NBRC 109044</strain>
    </source>
</reference>
<dbReference type="KEGG" id="hmp:K6T50_16485"/>
<geneLocation type="plasmid" evidence="2 3">
    <name>unnamed1</name>
</geneLocation>
<feature type="transmembrane region" description="Helical" evidence="1">
    <location>
        <begin position="165"/>
        <end position="185"/>
    </location>
</feature>
<dbReference type="GeneID" id="67179773"/>
<proteinExistence type="predicted"/>
<evidence type="ECO:0000256" key="1">
    <source>
        <dbReference type="SAM" id="Phobius"/>
    </source>
</evidence>
<dbReference type="RefSeq" id="WP_222609018.1">
    <property type="nucleotide sequence ID" value="NZ_CP081959.1"/>
</dbReference>
<keyword evidence="2" id="KW-0614">Plasmid</keyword>
<dbReference type="Gene3D" id="3.40.50.620">
    <property type="entry name" value="HUPs"/>
    <property type="match status" value="1"/>
</dbReference>
<keyword evidence="1" id="KW-0472">Membrane</keyword>
<sequence length="487" mass="54062">MLDSIRYRYHSVRRRIRRIERREVRDLRRWLEDTENLLHLSALVIVPLLIGVVTWLSNVSPVVSFLVYPPLASGTYTLFADPEGRYSTSRKFVGGMTAGAVCGWIALEVSARFWYPATPEQFQVQAGAAVLGIFLTGIMTWGLSLEEPTAFSTALLVLLTGAEQVTYVVGIAVSSLLVAGVFLVWRRNFYRERARYLFRSTQNDDQILVPVRGDAAESVVLFAARLASAHDAGKVVLMKTVSSETIEETAAAIEDADREVISEDREESSEPVTEVAEERLTEEQLHDLEQLQDRITSVVDVPCEFVVAVEDGSAGETVLATADAENCDLIVSPYEIEEGEPSPFVRTILNGTTDAVVFRSSNGRTEWERIMVMVRASGELANAMLDFAHRVVPTDGRISACTCVSRQRDRRMAEITLENLIESFPDPIETRIATSSIEEFLQRNASLYDLTVIGASTDRGAVSRFVSTPTFERIQAVDCDLAIVHRG</sequence>
<dbReference type="InterPro" id="IPR014729">
    <property type="entry name" value="Rossmann-like_a/b/a_fold"/>
</dbReference>